<accession>B1YA90</accession>
<dbReference type="RefSeq" id="WP_012349485.1">
    <property type="nucleotide sequence ID" value="NC_010525.1"/>
</dbReference>
<gene>
    <name evidence="1" type="ordered locus">Tneu_0106</name>
</gene>
<dbReference type="GeneID" id="6166018"/>
<evidence type="ECO:0000313" key="2">
    <source>
        <dbReference type="Proteomes" id="UP000001694"/>
    </source>
</evidence>
<dbReference type="EMBL" id="CP001014">
    <property type="protein sequence ID" value="ACB39064.1"/>
    <property type="molecule type" value="Genomic_DNA"/>
</dbReference>
<proteinExistence type="predicted"/>
<dbReference type="AlphaFoldDB" id="B1YA90"/>
<dbReference type="HOGENOM" id="CLU_2340304_0_0_2"/>
<name>B1YA90_PYRNV</name>
<protein>
    <submittedName>
        <fullName evidence="1">Uncharacterized protein</fullName>
    </submittedName>
</protein>
<dbReference type="Proteomes" id="UP000001694">
    <property type="component" value="Chromosome"/>
</dbReference>
<dbReference type="STRING" id="444157.Tneu_0106"/>
<evidence type="ECO:0000313" key="1">
    <source>
        <dbReference type="EMBL" id="ACB39064.1"/>
    </source>
</evidence>
<dbReference type="OrthoDB" id="381344at2157"/>
<dbReference type="KEGG" id="tne:Tneu_0106"/>
<keyword evidence="2" id="KW-1185">Reference proteome</keyword>
<reference evidence="1" key="1">
    <citation type="submission" date="2008-03" db="EMBL/GenBank/DDBJ databases">
        <title>Complete sequence of Thermoproteus neutrophilus V24Sta.</title>
        <authorList>
            <consortium name="US DOE Joint Genome Institute"/>
            <person name="Copeland A."/>
            <person name="Lucas S."/>
            <person name="Lapidus A."/>
            <person name="Glavina del Rio T."/>
            <person name="Dalin E."/>
            <person name="Tice H."/>
            <person name="Bruce D."/>
            <person name="Goodwin L."/>
            <person name="Pitluck S."/>
            <person name="Sims D."/>
            <person name="Brettin T."/>
            <person name="Detter J.C."/>
            <person name="Han C."/>
            <person name="Kuske C.R."/>
            <person name="Schmutz J."/>
            <person name="Larimer F."/>
            <person name="Land M."/>
            <person name="Hauser L."/>
            <person name="Kyrpides N."/>
            <person name="Mikhailova N."/>
            <person name="Biddle J.F."/>
            <person name="Zhang Z."/>
            <person name="Fitz-Gibbon S.T."/>
            <person name="Lowe T.M."/>
            <person name="Saltikov C."/>
            <person name="House C.H."/>
            <person name="Richardson P."/>
        </authorList>
    </citation>
    <scope>NUCLEOTIDE SEQUENCE [LARGE SCALE GENOMIC DNA]</scope>
    <source>
        <strain evidence="1">V24Sta</strain>
    </source>
</reference>
<organism evidence="1 2">
    <name type="scientific">Pyrobaculum neutrophilum (strain DSM 2338 / JCM 9278 / NBRC 100436 / V24Sta)</name>
    <name type="common">Thermoproteus neutrophilus</name>
    <dbReference type="NCBI Taxonomy" id="444157"/>
    <lineage>
        <taxon>Archaea</taxon>
        <taxon>Thermoproteota</taxon>
        <taxon>Thermoprotei</taxon>
        <taxon>Thermoproteales</taxon>
        <taxon>Thermoproteaceae</taxon>
        <taxon>Pyrobaculum</taxon>
    </lineage>
</organism>
<sequence>MSLYIVDGRVVKAEGVEERHAELIAAMLKAAERHLEAVEEFYIRIEGVEYVGRARGGAAVAVKVGGEPRGVALLRAGELLEAYLSSASNSSTIRKAT</sequence>